<dbReference type="Proteomes" id="UP000733379">
    <property type="component" value="Unassembled WGS sequence"/>
</dbReference>
<protein>
    <submittedName>
        <fullName evidence="1">Uncharacterized protein</fullName>
    </submittedName>
</protein>
<sequence length="118" mass="13345">MAGVEINDMFVRRTLDNGRVEEVLWRELCEVRVITTADGPFAEAMFFVLIGTKGNGCVVPYSAANPALLPRLRALPDFDDRRVTQALASTSDCQFSVWRRTPWRTVSGPDRCIRDARR</sequence>
<evidence type="ECO:0000313" key="2">
    <source>
        <dbReference type="Proteomes" id="UP000733379"/>
    </source>
</evidence>
<proteinExistence type="predicted"/>
<dbReference type="EMBL" id="JAHKNI010000002">
    <property type="protein sequence ID" value="MBU3061712.1"/>
    <property type="molecule type" value="Genomic_DNA"/>
</dbReference>
<evidence type="ECO:0000313" key="1">
    <source>
        <dbReference type="EMBL" id="MBU3061712.1"/>
    </source>
</evidence>
<name>A0ABS6AUL1_9NOCA</name>
<keyword evidence="2" id="KW-1185">Reference proteome</keyword>
<comment type="caution">
    <text evidence="1">The sequence shown here is derived from an EMBL/GenBank/DDBJ whole genome shotgun (WGS) entry which is preliminary data.</text>
</comment>
<gene>
    <name evidence="1" type="ORF">KO481_09270</name>
</gene>
<dbReference type="RefSeq" id="WP_215916549.1">
    <property type="nucleotide sequence ID" value="NZ_JAHKNI010000002.1"/>
</dbReference>
<accession>A0ABS6AUL1</accession>
<organism evidence="1 2">
    <name type="scientific">Nocardia albiluteola</name>
    <dbReference type="NCBI Taxonomy" id="2842303"/>
    <lineage>
        <taxon>Bacteria</taxon>
        <taxon>Bacillati</taxon>
        <taxon>Actinomycetota</taxon>
        <taxon>Actinomycetes</taxon>
        <taxon>Mycobacteriales</taxon>
        <taxon>Nocardiaceae</taxon>
        <taxon>Nocardia</taxon>
    </lineage>
</organism>
<reference evidence="1 2" key="1">
    <citation type="submission" date="2021-06" db="EMBL/GenBank/DDBJ databases">
        <title>Actinomycetes sequencing.</title>
        <authorList>
            <person name="Shan Q."/>
        </authorList>
    </citation>
    <scope>NUCLEOTIDE SEQUENCE [LARGE SCALE GENOMIC DNA]</scope>
    <source>
        <strain evidence="1 2">NEAU-G5</strain>
    </source>
</reference>